<accession>A0A4R5DX66</accession>
<dbReference type="EMBL" id="SMFL01000004">
    <property type="protein sequence ID" value="TDE15673.1"/>
    <property type="molecule type" value="Genomic_DNA"/>
</dbReference>
<reference evidence="1 2" key="1">
    <citation type="submission" date="2019-03" db="EMBL/GenBank/DDBJ databases">
        <title>Dyadobacter AR-3-6 sp. nov., isolated from arctic soil.</title>
        <authorList>
            <person name="Chaudhary D.K."/>
        </authorList>
    </citation>
    <scope>NUCLEOTIDE SEQUENCE [LARGE SCALE GENOMIC DNA]</scope>
    <source>
        <strain evidence="1 2">AR-3-6</strain>
    </source>
</reference>
<gene>
    <name evidence="1" type="ORF">E0F88_14340</name>
</gene>
<protein>
    <submittedName>
        <fullName evidence="1">Uncharacterized protein</fullName>
    </submittedName>
</protein>
<proteinExistence type="predicted"/>
<dbReference type="OrthoDB" id="797856at2"/>
<evidence type="ECO:0000313" key="1">
    <source>
        <dbReference type="EMBL" id="TDE15673.1"/>
    </source>
</evidence>
<comment type="caution">
    <text evidence="1">The sequence shown here is derived from an EMBL/GenBank/DDBJ whole genome shotgun (WGS) entry which is preliminary data.</text>
</comment>
<sequence>MPEFKFYICDDERRDLVNQLITKGTKVIPDLMYDIANYRTLKNGNELFNHLQNNEVGFLLLDTRFEVEPLAVSKNRFSEEPKYSIYQRKGGPYINISFYTGYANEALFPYKCSIVEHYSHYIHSDSSIEYGSPDGLNEFYKDLITLIKKQCAIVKKDGKNFWVGKQVLDMDPELKHW</sequence>
<dbReference type="AlphaFoldDB" id="A0A4R5DX66"/>
<keyword evidence="2" id="KW-1185">Reference proteome</keyword>
<name>A0A4R5DX66_9BACT</name>
<organism evidence="1 2">
    <name type="scientific">Dyadobacter psychrotolerans</name>
    <dbReference type="NCBI Taxonomy" id="2541721"/>
    <lineage>
        <taxon>Bacteria</taxon>
        <taxon>Pseudomonadati</taxon>
        <taxon>Bacteroidota</taxon>
        <taxon>Cytophagia</taxon>
        <taxon>Cytophagales</taxon>
        <taxon>Spirosomataceae</taxon>
        <taxon>Dyadobacter</taxon>
    </lineage>
</organism>
<evidence type="ECO:0000313" key="2">
    <source>
        <dbReference type="Proteomes" id="UP000294850"/>
    </source>
</evidence>
<dbReference type="Proteomes" id="UP000294850">
    <property type="component" value="Unassembled WGS sequence"/>
</dbReference>
<dbReference type="RefSeq" id="WP_131958935.1">
    <property type="nucleotide sequence ID" value="NZ_SMFL01000004.1"/>
</dbReference>